<organism evidence="2">
    <name type="scientific">freshwater metagenome</name>
    <dbReference type="NCBI Taxonomy" id="449393"/>
    <lineage>
        <taxon>unclassified sequences</taxon>
        <taxon>metagenomes</taxon>
        <taxon>ecological metagenomes</taxon>
    </lineage>
</organism>
<dbReference type="Gene3D" id="1.20.120.450">
    <property type="entry name" value="dinb family like domain"/>
    <property type="match status" value="1"/>
</dbReference>
<evidence type="ECO:0000259" key="1">
    <source>
        <dbReference type="Pfam" id="PF12867"/>
    </source>
</evidence>
<dbReference type="SUPFAM" id="SSF109854">
    <property type="entry name" value="DinB/YfiT-like putative metalloenzymes"/>
    <property type="match status" value="1"/>
</dbReference>
<protein>
    <submittedName>
        <fullName evidence="2">Unannotated protein</fullName>
    </submittedName>
</protein>
<gene>
    <name evidence="2" type="ORF">UFOPK1506_00182</name>
</gene>
<feature type="domain" description="DinB-like" evidence="1">
    <location>
        <begin position="9"/>
        <end position="145"/>
    </location>
</feature>
<proteinExistence type="predicted"/>
<reference evidence="2" key="1">
    <citation type="submission" date="2020-05" db="EMBL/GenBank/DDBJ databases">
        <authorList>
            <person name="Chiriac C."/>
            <person name="Salcher M."/>
            <person name="Ghai R."/>
            <person name="Kavagutti S V."/>
        </authorList>
    </citation>
    <scope>NUCLEOTIDE SEQUENCE</scope>
</reference>
<dbReference type="Pfam" id="PF12867">
    <property type="entry name" value="DinB_2"/>
    <property type="match status" value="1"/>
</dbReference>
<dbReference type="InterPro" id="IPR034660">
    <property type="entry name" value="DinB/YfiT-like"/>
</dbReference>
<evidence type="ECO:0000313" key="2">
    <source>
        <dbReference type="EMBL" id="CAB4547001.1"/>
    </source>
</evidence>
<accession>A0A6J6C6L3</accession>
<sequence>MSAELLKEYKEGTDNFIAAAKAVPVDKLHKTPVNDEWSPANIIHHLADTEAHFYIRYLKILTEDIPETDFFDENVYPVRLKYEKRDVQKSLLLLQSLRESFYNIMSNFTPEEWERKGKNANVGEYPIIALIKKSRTHIKDHLNQLNEAVANS</sequence>
<dbReference type="InterPro" id="IPR024775">
    <property type="entry name" value="DinB-like"/>
</dbReference>
<name>A0A6J6C6L3_9ZZZZ</name>
<dbReference type="AlphaFoldDB" id="A0A6J6C6L3"/>
<dbReference type="EMBL" id="CAEZSV010000018">
    <property type="protein sequence ID" value="CAB4547001.1"/>
    <property type="molecule type" value="Genomic_DNA"/>
</dbReference>